<name>A0A0G0XA88_UNCKA</name>
<comment type="caution">
    <text evidence="2">The sequence shown here is derived from an EMBL/GenBank/DDBJ whole genome shotgun (WGS) entry which is preliminary data.</text>
</comment>
<feature type="transmembrane region" description="Helical" evidence="1">
    <location>
        <begin position="6"/>
        <end position="21"/>
    </location>
</feature>
<protein>
    <submittedName>
        <fullName evidence="2">Uncharacterized protein</fullName>
    </submittedName>
</protein>
<keyword evidence="1" id="KW-0472">Membrane</keyword>
<sequence length="91" mass="10496">MNTILVLVGLVGGAGIGWIFVKLDSKSKIRTKILHDHIPHLPYFALFYLIISVWIYIKDYPSLFKIIMTGMFALEVTMYILGKKLLKKLRK</sequence>
<proteinExistence type="predicted"/>
<gene>
    <name evidence="2" type="ORF">UU80_C0031G0004</name>
</gene>
<evidence type="ECO:0000313" key="2">
    <source>
        <dbReference type="EMBL" id="KKS21302.1"/>
    </source>
</evidence>
<dbReference type="AlphaFoldDB" id="A0A0G0XA88"/>
<feature type="transmembrane region" description="Helical" evidence="1">
    <location>
        <begin position="63"/>
        <end position="82"/>
    </location>
</feature>
<feature type="transmembrane region" description="Helical" evidence="1">
    <location>
        <begin position="41"/>
        <end position="57"/>
    </location>
</feature>
<accession>A0A0G0XA88</accession>
<organism evidence="2 3">
    <name type="scientific">candidate division WWE3 bacterium GW2011_GWA1_41_8</name>
    <dbReference type="NCBI Taxonomy" id="1619103"/>
    <lineage>
        <taxon>Bacteria</taxon>
        <taxon>Katanobacteria</taxon>
    </lineage>
</organism>
<dbReference type="STRING" id="1619103.UU80_C0031G0004"/>
<evidence type="ECO:0000256" key="1">
    <source>
        <dbReference type="SAM" id="Phobius"/>
    </source>
</evidence>
<evidence type="ECO:0000313" key="3">
    <source>
        <dbReference type="Proteomes" id="UP000034920"/>
    </source>
</evidence>
<keyword evidence="1" id="KW-0812">Transmembrane</keyword>
<dbReference type="EMBL" id="LCCA01000031">
    <property type="protein sequence ID" value="KKS21302.1"/>
    <property type="molecule type" value="Genomic_DNA"/>
</dbReference>
<reference evidence="2 3" key="1">
    <citation type="journal article" date="2015" name="Nature">
        <title>rRNA introns, odd ribosomes, and small enigmatic genomes across a large radiation of phyla.</title>
        <authorList>
            <person name="Brown C.T."/>
            <person name="Hug L.A."/>
            <person name="Thomas B.C."/>
            <person name="Sharon I."/>
            <person name="Castelle C.J."/>
            <person name="Singh A."/>
            <person name="Wilkins M.J."/>
            <person name="Williams K.H."/>
            <person name="Banfield J.F."/>
        </authorList>
    </citation>
    <scope>NUCLEOTIDE SEQUENCE [LARGE SCALE GENOMIC DNA]</scope>
</reference>
<dbReference type="Proteomes" id="UP000034920">
    <property type="component" value="Unassembled WGS sequence"/>
</dbReference>
<keyword evidence="1" id="KW-1133">Transmembrane helix</keyword>